<protein>
    <recommendedName>
        <fullName evidence="3">Lipoprotein</fullName>
    </recommendedName>
</protein>
<dbReference type="AlphaFoldDB" id="A0AA45C5L3"/>
<accession>A0AA45C5L3</accession>
<evidence type="ECO:0008006" key="3">
    <source>
        <dbReference type="Google" id="ProtNLM"/>
    </source>
</evidence>
<dbReference type="RefSeq" id="WP_109605513.1">
    <property type="nucleotide sequence ID" value="NZ_QGGI01000015.1"/>
</dbReference>
<keyword evidence="2" id="KW-1185">Reference proteome</keyword>
<proteinExistence type="predicted"/>
<dbReference type="InterPro" id="IPR036322">
    <property type="entry name" value="WD40_repeat_dom_sf"/>
</dbReference>
<evidence type="ECO:0000313" key="2">
    <source>
        <dbReference type="Proteomes" id="UP000245921"/>
    </source>
</evidence>
<name>A0AA45C5L3_9BACT</name>
<organism evidence="1 2">
    <name type="scientific">Oceanotoga teriensis</name>
    <dbReference type="NCBI Taxonomy" id="515440"/>
    <lineage>
        <taxon>Bacteria</taxon>
        <taxon>Thermotogati</taxon>
        <taxon>Thermotogota</taxon>
        <taxon>Thermotogae</taxon>
        <taxon>Petrotogales</taxon>
        <taxon>Petrotogaceae</taxon>
        <taxon>Oceanotoga</taxon>
    </lineage>
</organism>
<dbReference type="SUPFAM" id="SSF50978">
    <property type="entry name" value="WD40 repeat-like"/>
    <property type="match status" value="1"/>
</dbReference>
<dbReference type="PROSITE" id="PS51257">
    <property type="entry name" value="PROKAR_LIPOPROTEIN"/>
    <property type="match status" value="1"/>
</dbReference>
<dbReference type="EMBL" id="QGGI01000015">
    <property type="protein sequence ID" value="PWJ89309.1"/>
    <property type="molecule type" value="Genomic_DNA"/>
</dbReference>
<comment type="caution">
    <text evidence="1">The sequence shown here is derived from an EMBL/GenBank/DDBJ whole genome shotgun (WGS) entry which is preliminary data.</text>
</comment>
<reference evidence="1 2" key="1">
    <citation type="submission" date="2018-05" db="EMBL/GenBank/DDBJ databases">
        <title>Genomic Encyclopedia of Type Strains, Phase IV (KMG-IV): sequencing the most valuable type-strain genomes for metagenomic binning, comparative biology and taxonomic classification.</title>
        <authorList>
            <person name="Goeker M."/>
        </authorList>
    </citation>
    <scope>NUCLEOTIDE SEQUENCE [LARGE SCALE GENOMIC DNA]</scope>
    <source>
        <strain evidence="1 2">DSM 24906</strain>
    </source>
</reference>
<gene>
    <name evidence="1" type="ORF">C7380_11535</name>
</gene>
<evidence type="ECO:0000313" key="1">
    <source>
        <dbReference type="EMBL" id="PWJ89309.1"/>
    </source>
</evidence>
<sequence length="612" mass="69768">MKKIYLIMTILITSILLVSCLPQKKEFNEDITQYDSINIIKNPKNAVTYIEESKSRDNDDNYQIYYKAKINSMMVEDVKVQANDITSYDNYSVIAYNTAGDDVKGAIQIIDVSNPNKPVVDYRITFSSHEINAIEYNKNTDEIIFGGITKMQNGNTEPIVGKIDLSDINAENIVNSIRYVNHINNIESEIIFDEYNVVTSIVELNSNIFVSIAKKGGLIKLDSNLNYLKDSKDFQDIKDMKISNQKIYALSGEKGVIYQINSDLSSSSEINSKVFDTDGKATLEIIENGTFAYSLGNNGFEVQTLNPIDETNSKFEENNYTVNSISYDPGLILASYTNGTESGFKIYYPKLIVENGEIKFKVENVGSEIFTSDKYGSEIKNASPNFVYVRNYNKKDGLLEYTDKYAFAAAGNAGVLFYSIKYNYEVTYTNLEKSKDYYTNFNNFEKISKKIEFKENISNVGLNFIYLEENSLFSSELGIFKHFENTPTKIEEIDTKEYEKSIVSPNISRNEKGIHLKMGSTFSKSFNGENKYLGIYIIEDGFISKNNMTYTSVSGLNSDNFDIYYDKDGNDGKGQLIFHLKYKNILNKNVSFILRFDYQEKPLDEIINIYKN</sequence>
<dbReference type="Proteomes" id="UP000245921">
    <property type="component" value="Unassembled WGS sequence"/>
</dbReference>